<sequence length="138" mass="14237">MKQSICAFFLLLGLAGCSTVPAPNVSIPHITVGSSQKAGSGSVTLDDALLRRSGVSLSGADSKKAIEAEYYALDSAPAGEDVPWQGNQASGSVSAASPYRVGDEECRQYTHKINANGTQFVARGAACRSDAGSWVALD</sequence>
<accession>A0A506U8K9</accession>
<evidence type="ECO:0008006" key="4">
    <source>
        <dbReference type="Google" id="ProtNLM"/>
    </source>
</evidence>
<dbReference type="PIRSF" id="PIRSF002721">
    <property type="entry name" value="Surface_antigen_Rickettsia"/>
    <property type="match status" value="1"/>
</dbReference>
<protein>
    <recommendedName>
        <fullName evidence="4">Surface antigen</fullName>
    </recommendedName>
</protein>
<comment type="caution">
    <text evidence="2">The sequence shown here is derived from an EMBL/GenBank/DDBJ whole genome shotgun (WGS) entry which is preliminary data.</text>
</comment>
<name>A0A506U8K9_9HYPH</name>
<dbReference type="Proteomes" id="UP000318801">
    <property type="component" value="Unassembled WGS sequence"/>
</dbReference>
<keyword evidence="3" id="KW-1185">Reference proteome</keyword>
<proteinExistence type="predicted"/>
<feature type="signal peptide" evidence="1">
    <location>
        <begin position="1"/>
        <end position="22"/>
    </location>
</feature>
<gene>
    <name evidence="2" type="ORF">FJU08_13940</name>
</gene>
<keyword evidence="1" id="KW-0732">Signal</keyword>
<dbReference type="OrthoDB" id="5402098at2"/>
<dbReference type="EMBL" id="VHLG01000009">
    <property type="protein sequence ID" value="TPW29434.1"/>
    <property type="molecule type" value="Genomic_DNA"/>
</dbReference>
<dbReference type="PROSITE" id="PS51257">
    <property type="entry name" value="PROKAR_LIPOPROTEIN"/>
    <property type="match status" value="1"/>
</dbReference>
<evidence type="ECO:0000313" key="3">
    <source>
        <dbReference type="Proteomes" id="UP000318801"/>
    </source>
</evidence>
<reference evidence="2 3" key="1">
    <citation type="submission" date="2019-06" db="EMBL/GenBank/DDBJ databases">
        <authorList>
            <person name="Li M."/>
        </authorList>
    </citation>
    <scope>NUCLEOTIDE SEQUENCE [LARGE SCALE GENOMIC DNA]</scope>
    <source>
        <strain evidence="2 3">BGMRC2036</strain>
    </source>
</reference>
<organism evidence="2 3">
    <name type="scientific">Martelella alba</name>
    <dbReference type="NCBI Taxonomy" id="2590451"/>
    <lineage>
        <taxon>Bacteria</taxon>
        <taxon>Pseudomonadati</taxon>
        <taxon>Pseudomonadota</taxon>
        <taxon>Alphaproteobacteria</taxon>
        <taxon>Hyphomicrobiales</taxon>
        <taxon>Aurantimonadaceae</taxon>
        <taxon>Martelella</taxon>
    </lineage>
</organism>
<feature type="chain" id="PRO_5021465953" description="Surface antigen" evidence="1">
    <location>
        <begin position="23"/>
        <end position="138"/>
    </location>
</feature>
<evidence type="ECO:0000313" key="2">
    <source>
        <dbReference type="EMBL" id="TPW29434.1"/>
    </source>
</evidence>
<dbReference type="AlphaFoldDB" id="A0A506U8K9"/>
<evidence type="ECO:0000256" key="1">
    <source>
        <dbReference type="SAM" id="SignalP"/>
    </source>
</evidence>
<dbReference type="RefSeq" id="WP_141149629.1">
    <property type="nucleotide sequence ID" value="NZ_VHLG01000009.1"/>
</dbReference>
<dbReference type="InterPro" id="IPR016364">
    <property type="entry name" value="Surface_antigen_Rickettsia"/>
</dbReference>